<keyword evidence="7" id="KW-1185">Reference proteome</keyword>
<evidence type="ECO:0000256" key="3">
    <source>
        <dbReference type="PROSITE-ProRule" id="PRU00169"/>
    </source>
</evidence>
<dbReference type="FunFam" id="3.40.50.300:FF:000006">
    <property type="entry name" value="DNA-binding transcriptional regulator NtrC"/>
    <property type="match status" value="1"/>
</dbReference>
<feature type="domain" description="Response regulatory" evidence="5">
    <location>
        <begin position="8"/>
        <end position="123"/>
    </location>
</feature>
<dbReference type="Gene3D" id="3.40.50.2300">
    <property type="match status" value="1"/>
</dbReference>
<dbReference type="InterPro" id="IPR025662">
    <property type="entry name" value="Sigma_54_int_dom_ATP-bd_1"/>
</dbReference>
<dbReference type="EMBL" id="JACHID010000002">
    <property type="protein sequence ID" value="MBB5021264.1"/>
    <property type="molecule type" value="Genomic_DNA"/>
</dbReference>
<dbReference type="InterPro" id="IPR001789">
    <property type="entry name" value="Sig_transdc_resp-reg_receiver"/>
</dbReference>
<dbReference type="GO" id="GO:0006355">
    <property type="term" value="P:regulation of DNA-templated transcription"/>
    <property type="evidence" value="ECO:0007669"/>
    <property type="project" value="InterPro"/>
</dbReference>
<gene>
    <name evidence="6" type="ORF">HNR37_000570</name>
</gene>
<dbReference type="PROSITE" id="PS50045">
    <property type="entry name" value="SIGMA54_INTERACT_4"/>
    <property type="match status" value="1"/>
</dbReference>
<dbReference type="PROSITE" id="PS00675">
    <property type="entry name" value="SIGMA54_INTERACT_1"/>
    <property type="match status" value="1"/>
</dbReference>
<dbReference type="GO" id="GO:0005524">
    <property type="term" value="F:ATP binding"/>
    <property type="evidence" value="ECO:0007669"/>
    <property type="project" value="UniProtKB-KW"/>
</dbReference>
<protein>
    <submittedName>
        <fullName evidence="6">DNA-binding NtrC family response regulator</fullName>
    </submittedName>
</protein>
<dbReference type="Proteomes" id="UP000528322">
    <property type="component" value="Unassembled WGS sequence"/>
</dbReference>
<feature type="domain" description="Sigma-54 factor interaction" evidence="4">
    <location>
        <begin position="145"/>
        <end position="325"/>
    </location>
</feature>
<dbReference type="PANTHER" id="PTHR32071">
    <property type="entry name" value="TRANSCRIPTIONAL REGULATORY PROTEIN"/>
    <property type="match status" value="1"/>
</dbReference>
<keyword evidence="1" id="KW-0547">Nucleotide-binding</keyword>
<keyword evidence="2" id="KW-0067">ATP-binding</keyword>
<dbReference type="CDD" id="cd00156">
    <property type="entry name" value="REC"/>
    <property type="match status" value="1"/>
</dbReference>
<name>A0A7W7Y3I1_9BACT</name>
<dbReference type="PROSITE" id="PS50110">
    <property type="entry name" value="RESPONSE_REGULATORY"/>
    <property type="match status" value="1"/>
</dbReference>
<comment type="caution">
    <text evidence="6">The sequence shown here is derived from an EMBL/GenBank/DDBJ whole genome shotgun (WGS) entry which is preliminary data.</text>
</comment>
<dbReference type="GO" id="GO:0000160">
    <property type="term" value="P:phosphorelay signal transduction system"/>
    <property type="evidence" value="ECO:0007669"/>
    <property type="project" value="InterPro"/>
</dbReference>
<reference evidence="6 7" key="1">
    <citation type="submission" date="2020-08" db="EMBL/GenBank/DDBJ databases">
        <title>Genomic Encyclopedia of Type Strains, Phase IV (KMG-IV): sequencing the most valuable type-strain genomes for metagenomic binning, comparative biology and taxonomic classification.</title>
        <authorList>
            <person name="Goeker M."/>
        </authorList>
    </citation>
    <scope>NUCLEOTIDE SEQUENCE [LARGE SCALE GENOMIC DNA]</scope>
    <source>
        <strain evidence="6 7">DSM 22071</strain>
    </source>
</reference>
<keyword evidence="3" id="KW-0597">Phosphoprotein</keyword>
<evidence type="ECO:0000259" key="4">
    <source>
        <dbReference type="PROSITE" id="PS50045"/>
    </source>
</evidence>
<dbReference type="InterPro" id="IPR027417">
    <property type="entry name" value="P-loop_NTPase"/>
</dbReference>
<evidence type="ECO:0000313" key="7">
    <source>
        <dbReference type="Proteomes" id="UP000528322"/>
    </source>
</evidence>
<dbReference type="SMART" id="SM00382">
    <property type="entry name" value="AAA"/>
    <property type="match status" value="1"/>
</dbReference>
<dbReference type="SMART" id="SM00448">
    <property type="entry name" value="REC"/>
    <property type="match status" value="1"/>
</dbReference>
<sequence>MAKPSAVPVLYVDDERSYGSLFRRALADNERFRVRIATSAHEALEALESFPARIVLTDLLMPRMDGIALLSEIRSRYPNIFVLLVTGVDSATKAVEAMKAGAYDYILKPLDMDMVVRQLEKITQHQHLLQQANELDRQTFRFENLIGRDQAMFALYDKIRQVSSTDSTVLITGESGTGKELIAEAIHTRSPRKDKPFVRVNCAALTETLINSALFGHEKGAFTGASSRKTGFFEEAHGGTILLDEIGDIPISTQVALLRVLEMGSFQRVGGTRTIAVNTRIICATNQDLTQAIQAKKFREDLFYRINVISLHTPPLRERTTDIPLHSQPSCE</sequence>
<organism evidence="6 7">
    <name type="scientific">Desulfurispira natronophila</name>
    <dbReference type="NCBI Taxonomy" id="682562"/>
    <lineage>
        <taxon>Bacteria</taxon>
        <taxon>Pseudomonadati</taxon>
        <taxon>Chrysiogenota</taxon>
        <taxon>Chrysiogenia</taxon>
        <taxon>Chrysiogenales</taxon>
        <taxon>Chrysiogenaceae</taxon>
        <taxon>Desulfurispira</taxon>
    </lineage>
</organism>
<proteinExistence type="predicted"/>
<dbReference type="AlphaFoldDB" id="A0A7W7Y3I1"/>
<dbReference type="Pfam" id="PF00072">
    <property type="entry name" value="Response_reg"/>
    <property type="match status" value="1"/>
</dbReference>
<dbReference type="Gene3D" id="3.40.50.300">
    <property type="entry name" value="P-loop containing nucleotide triphosphate hydrolases"/>
    <property type="match status" value="1"/>
</dbReference>
<dbReference type="Pfam" id="PF00158">
    <property type="entry name" value="Sigma54_activat"/>
    <property type="match status" value="1"/>
</dbReference>
<accession>A0A7W7Y3I1</accession>
<dbReference type="GO" id="GO:0003677">
    <property type="term" value="F:DNA binding"/>
    <property type="evidence" value="ECO:0007669"/>
    <property type="project" value="UniProtKB-KW"/>
</dbReference>
<dbReference type="SUPFAM" id="SSF52172">
    <property type="entry name" value="CheY-like"/>
    <property type="match status" value="1"/>
</dbReference>
<feature type="modified residue" description="4-aspartylphosphate" evidence="3">
    <location>
        <position position="58"/>
    </location>
</feature>
<dbReference type="InterPro" id="IPR011006">
    <property type="entry name" value="CheY-like_superfamily"/>
</dbReference>
<dbReference type="InterPro" id="IPR002078">
    <property type="entry name" value="Sigma_54_int"/>
</dbReference>
<evidence type="ECO:0000313" key="6">
    <source>
        <dbReference type="EMBL" id="MBB5021264.1"/>
    </source>
</evidence>
<dbReference type="PANTHER" id="PTHR32071:SF121">
    <property type="entry name" value="SIGMA L-DEPENDENT TRANSCRIPTIONAL REGULATOR YQIR-RELATED"/>
    <property type="match status" value="1"/>
</dbReference>
<dbReference type="InterPro" id="IPR003593">
    <property type="entry name" value="AAA+_ATPase"/>
</dbReference>
<dbReference type="SUPFAM" id="SSF52540">
    <property type="entry name" value="P-loop containing nucleoside triphosphate hydrolases"/>
    <property type="match status" value="1"/>
</dbReference>
<dbReference type="CDD" id="cd00009">
    <property type="entry name" value="AAA"/>
    <property type="match status" value="1"/>
</dbReference>
<dbReference type="InterPro" id="IPR025943">
    <property type="entry name" value="Sigma_54_int_dom_ATP-bd_2"/>
</dbReference>
<evidence type="ECO:0000256" key="2">
    <source>
        <dbReference type="ARBA" id="ARBA00022840"/>
    </source>
</evidence>
<keyword evidence="6" id="KW-0238">DNA-binding</keyword>
<evidence type="ECO:0000259" key="5">
    <source>
        <dbReference type="PROSITE" id="PS50110"/>
    </source>
</evidence>
<evidence type="ECO:0000256" key="1">
    <source>
        <dbReference type="ARBA" id="ARBA00022741"/>
    </source>
</evidence>
<dbReference type="PROSITE" id="PS00676">
    <property type="entry name" value="SIGMA54_INTERACT_2"/>
    <property type="match status" value="1"/>
</dbReference>